<accession>A0ABU1SC96</accession>
<name>A0ABU1SC96_9MICO</name>
<dbReference type="SUPFAM" id="SSF53756">
    <property type="entry name" value="UDP-Glycosyltransferase/glycogen phosphorylase"/>
    <property type="match status" value="1"/>
</dbReference>
<reference evidence="1 2" key="1">
    <citation type="submission" date="2023-07" db="EMBL/GenBank/DDBJ databases">
        <title>Sorghum-associated microbial communities from plants grown in Nebraska, USA.</title>
        <authorList>
            <person name="Schachtman D."/>
        </authorList>
    </citation>
    <scope>NUCLEOTIDE SEQUENCE [LARGE SCALE GENOMIC DNA]</scope>
    <source>
        <strain evidence="1 2">2980</strain>
    </source>
</reference>
<keyword evidence="2" id="KW-1185">Reference proteome</keyword>
<dbReference type="RefSeq" id="WP_310019852.1">
    <property type="nucleotide sequence ID" value="NZ_JAVDUM010000007.1"/>
</dbReference>
<evidence type="ECO:0000313" key="1">
    <source>
        <dbReference type="EMBL" id="MDR6867241.1"/>
    </source>
</evidence>
<comment type="caution">
    <text evidence="1">The sequence shown here is derived from an EMBL/GenBank/DDBJ whole genome shotgun (WGS) entry which is preliminary data.</text>
</comment>
<sequence length="357" mass="38981">MHIVFVTESMEANSLGRTYCLWLLARALGWKTTVLTTLGSRVWGPLADSEFAKDVQLVSEEAFVDAIPATAELLVAVKPLPRSLGIAADAASRRTLPLLVDIDDPDLEIRQRRGEPLMAMLRWLRRPGRSVVDLRLHRLARTLPSIVSNPWLQSRYGGTLIPHAREQMALGEFRDTADLQVAFVGTRHPHKGVDLLRAAIAAVQEDEARTTLVITDDPPADSGAWESWVGRTTLAEGVEIARNADVVVLPSLPNRHAIGQLPVKLVDAMMLGRAVVVSDVPPLPWAVGDAGIVVAADDPAALAEALRTLRTPSVRRDLGLRARERAEQEFSVEALAARFGEACRRAVADEREPRVAS</sequence>
<dbReference type="PANTHER" id="PTHR12526">
    <property type="entry name" value="GLYCOSYLTRANSFERASE"/>
    <property type="match status" value="1"/>
</dbReference>
<organism evidence="1 2">
    <name type="scientific">Microbacterium resistens</name>
    <dbReference type="NCBI Taxonomy" id="156977"/>
    <lineage>
        <taxon>Bacteria</taxon>
        <taxon>Bacillati</taxon>
        <taxon>Actinomycetota</taxon>
        <taxon>Actinomycetes</taxon>
        <taxon>Micrococcales</taxon>
        <taxon>Microbacteriaceae</taxon>
        <taxon>Microbacterium</taxon>
    </lineage>
</organism>
<proteinExistence type="predicted"/>
<evidence type="ECO:0000313" key="2">
    <source>
        <dbReference type="Proteomes" id="UP001259347"/>
    </source>
</evidence>
<gene>
    <name evidence="1" type="ORF">J2Y69_001842</name>
</gene>
<dbReference type="Proteomes" id="UP001259347">
    <property type="component" value="Unassembled WGS sequence"/>
</dbReference>
<protein>
    <submittedName>
        <fullName evidence="1">Glycosyltransferase involved in cell wall biosynthesis</fullName>
    </submittedName>
</protein>
<dbReference type="Pfam" id="PF13692">
    <property type="entry name" value="Glyco_trans_1_4"/>
    <property type="match status" value="1"/>
</dbReference>
<dbReference type="Gene3D" id="3.40.50.2000">
    <property type="entry name" value="Glycogen Phosphorylase B"/>
    <property type="match status" value="1"/>
</dbReference>
<dbReference type="EMBL" id="JAVDUM010000007">
    <property type="protein sequence ID" value="MDR6867241.1"/>
    <property type="molecule type" value="Genomic_DNA"/>
</dbReference>
<dbReference type="PANTHER" id="PTHR12526:SF636">
    <property type="entry name" value="BLL3647 PROTEIN"/>
    <property type="match status" value="1"/>
</dbReference>
<dbReference type="CDD" id="cd03801">
    <property type="entry name" value="GT4_PimA-like"/>
    <property type="match status" value="1"/>
</dbReference>